<feature type="transmembrane region" description="Helical" evidence="1">
    <location>
        <begin position="29"/>
        <end position="47"/>
    </location>
</feature>
<organism evidence="2 3">
    <name type="scientific">Sphingomonas rustica</name>
    <dbReference type="NCBI Taxonomy" id="3103142"/>
    <lineage>
        <taxon>Bacteria</taxon>
        <taxon>Pseudomonadati</taxon>
        <taxon>Pseudomonadota</taxon>
        <taxon>Alphaproteobacteria</taxon>
        <taxon>Sphingomonadales</taxon>
        <taxon>Sphingomonadaceae</taxon>
        <taxon>Sphingomonas</taxon>
    </lineage>
</organism>
<dbReference type="EMBL" id="JBDIZK010000013">
    <property type="protein sequence ID" value="MEN3749437.1"/>
    <property type="molecule type" value="Genomic_DNA"/>
</dbReference>
<name>A0ABV0BDX6_9SPHN</name>
<feature type="transmembrane region" description="Helical" evidence="1">
    <location>
        <begin position="112"/>
        <end position="131"/>
    </location>
</feature>
<dbReference type="Proteomes" id="UP001427805">
    <property type="component" value="Unassembled WGS sequence"/>
</dbReference>
<dbReference type="RefSeq" id="WP_346248481.1">
    <property type="nucleotide sequence ID" value="NZ_JBDIZK010000013.1"/>
</dbReference>
<keyword evidence="3" id="KW-1185">Reference proteome</keyword>
<accession>A0ABV0BDX6</accession>
<keyword evidence="1" id="KW-0812">Transmembrane</keyword>
<protein>
    <submittedName>
        <fullName evidence="2">Uncharacterized protein</fullName>
    </submittedName>
</protein>
<proteinExistence type="predicted"/>
<sequence>MPIALIASSVCATALLTWFVGVPQLYPLIGFLVLLMGFVIGLPIYHVSRRDGRRGWRNAVLAGTVAGALLVSGTILDPEAWPVLFTMGGGGALAGTVFHAVIVTAGSPDTGLPARTGAALGIACVSVIAALESSARF</sequence>
<evidence type="ECO:0000256" key="1">
    <source>
        <dbReference type="SAM" id="Phobius"/>
    </source>
</evidence>
<feature type="transmembrane region" description="Helical" evidence="1">
    <location>
        <begin position="82"/>
        <end position="105"/>
    </location>
</feature>
<feature type="transmembrane region" description="Helical" evidence="1">
    <location>
        <begin position="59"/>
        <end position="76"/>
    </location>
</feature>
<reference evidence="2 3" key="1">
    <citation type="submission" date="2024-05" db="EMBL/GenBank/DDBJ databases">
        <title>Sphingomonas sp. HF-S3 16S ribosomal RNA gene Genome sequencing and assembly.</title>
        <authorList>
            <person name="Lee H."/>
        </authorList>
    </citation>
    <scope>NUCLEOTIDE SEQUENCE [LARGE SCALE GENOMIC DNA]</scope>
    <source>
        <strain evidence="2 3">HF-S3</strain>
    </source>
</reference>
<evidence type="ECO:0000313" key="3">
    <source>
        <dbReference type="Proteomes" id="UP001427805"/>
    </source>
</evidence>
<comment type="caution">
    <text evidence="2">The sequence shown here is derived from an EMBL/GenBank/DDBJ whole genome shotgun (WGS) entry which is preliminary data.</text>
</comment>
<keyword evidence="1" id="KW-0472">Membrane</keyword>
<gene>
    <name evidence="2" type="ORF">TPR58_19840</name>
</gene>
<keyword evidence="1" id="KW-1133">Transmembrane helix</keyword>
<evidence type="ECO:0000313" key="2">
    <source>
        <dbReference type="EMBL" id="MEN3749437.1"/>
    </source>
</evidence>